<proteinExistence type="predicted"/>
<keyword evidence="4" id="KW-1185">Reference proteome</keyword>
<dbReference type="Proteomes" id="UP000479000">
    <property type="component" value="Unassembled WGS sequence"/>
</dbReference>
<evidence type="ECO:0000313" key="3">
    <source>
        <dbReference type="EMBL" id="CAB0014489.1"/>
    </source>
</evidence>
<feature type="compositionally biased region" description="Polar residues" evidence="1">
    <location>
        <begin position="13"/>
        <end position="23"/>
    </location>
</feature>
<feature type="region of interest" description="Disordered" evidence="1">
    <location>
        <begin position="1"/>
        <end position="39"/>
    </location>
</feature>
<organism evidence="3 4">
    <name type="scientific">Nesidiocoris tenuis</name>
    <dbReference type="NCBI Taxonomy" id="355587"/>
    <lineage>
        <taxon>Eukaryota</taxon>
        <taxon>Metazoa</taxon>
        <taxon>Ecdysozoa</taxon>
        <taxon>Arthropoda</taxon>
        <taxon>Hexapoda</taxon>
        <taxon>Insecta</taxon>
        <taxon>Pterygota</taxon>
        <taxon>Neoptera</taxon>
        <taxon>Paraneoptera</taxon>
        <taxon>Hemiptera</taxon>
        <taxon>Heteroptera</taxon>
        <taxon>Panheteroptera</taxon>
        <taxon>Cimicomorpha</taxon>
        <taxon>Miridae</taxon>
        <taxon>Dicyphina</taxon>
        <taxon>Nesidiocoris</taxon>
    </lineage>
</organism>
<reference evidence="3 4" key="1">
    <citation type="submission" date="2020-02" db="EMBL/GenBank/DDBJ databases">
        <authorList>
            <person name="Ferguson B K."/>
        </authorList>
    </citation>
    <scope>NUCLEOTIDE SEQUENCE [LARGE SCALE GENOMIC DNA]</scope>
</reference>
<accession>A0A6H5HJZ3</accession>
<dbReference type="EMBL" id="CADCXU010027937">
    <property type="protein sequence ID" value="CAB0014489.1"/>
    <property type="molecule type" value="Genomic_DNA"/>
</dbReference>
<dbReference type="AlphaFoldDB" id="A0A6H5HJZ3"/>
<feature type="non-terminal residue" evidence="3">
    <location>
        <position position="52"/>
    </location>
</feature>
<evidence type="ECO:0000313" key="2">
    <source>
        <dbReference type="EMBL" id="CAB0014488.1"/>
    </source>
</evidence>
<sequence length="52" mass="5885">MQNRLLGEPSGARASSTFCSSASAPHAHKRTRPEHERNVHLHSLALRYYKRA</sequence>
<evidence type="ECO:0000313" key="4">
    <source>
        <dbReference type="Proteomes" id="UP000479000"/>
    </source>
</evidence>
<name>A0A6H5HJZ3_9HEMI</name>
<protein>
    <submittedName>
        <fullName evidence="3">Uncharacterized protein</fullName>
    </submittedName>
</protein>
<dbReference type="EMBL" id="CADCXU010027935">
    <property type="protein sequence ID" value="CAB0014488.1"/>
    <property type="molecule type" value="Genomic_DNA"/>
</dbReference>
<evidence type="ECO:0000256" key="1">
    <source>
        <dbReference type="SAM" id="MobiDB-lite"/>
    </source>
</evidence>
<gene>
    <name evidence="2" type="ORF">NTEN_LOCUS18915</name>
    <name evidence="3" type="ORF">NTEN_LOCUS18916</name>
</gene>